<dbReference type="EMBL" id="KZ857416">
    <property type="protein sequence ID" value="RDX47728.1"/>
    <property type="molecule type" value="Genomic_DNA"/>
</dbReference>
<accession>A0A371D5B6</accession>
<dbReference type="OrthoDB" id="3267748at2759"/>
<dbReference type="Proteomes" id="UP000256964">
    <property type="component" value="Unassembled WGS sequence"/>
</dbReference>
<dbReference type="STRING" id="139420.A0A371D5B6"/>
<reference evidence="1 2" key="1">
    <citation type="journal article" date="2018" name="Biotechnol. Biofuels">
        <title>Integrative visual omics of the white-rot fungus Polyporus brumalis exposes the biotechnological potential of its oxidative enzymes for delignifying raw plant biomass.</title>
        <authorList>
            <person name="Miyauchi S."/>
            <person name="Rancon A."/>
            <person name="Drula E."/>
            <person name="Hage H."/>
            <person name="Chaduli D."/>
            <person name="Favel A."/>
            <person name="Grisel S."/>
            <person name="Henrissat B."/>
            <person name="Herpoel-Gimbert I."/>
            <person name="Ruiz-Duenas F.J."/>
            <person name="Chevret D."/>
            <person name="Hainaut M."/>
            <person name="Lin J."/>
            <person name="Wang M."/>
            <person name="Pangilinan J."/>
            <person name="Lipzen A."/>
            <person name="Lesage-Meessen L."/>
            <person name="Navarro D."/>
            <person name="Riley R."/>
            <person name="Grigoriev I.V."/>
            <person name="Zhou S."/>
            <person name="Raouche S."/>
            <person name="Rosso M.N."/>
        </authorList>
    </citation>
    <scope>NUCLEOTIDE SEQUENCE [LARGE SCALE GENOMIC DNA]</scope>
    <source>
        <strain evidence="1 2">BRFM 1820</strain>
    </source>
</reference>
<organism evidence="1 2">
    <name type="scientific">Lentinus brumalis</name>
    <dbReference type="NCBI Taxonomy" id="2498619"/>
    <lineage>
        <taxon>Eukaryota</taxon>
        <taxon>Fungi</taxon>
        <taxon>Dikarya</taxon>
        <taxon>Basidiomycota</taxon>
        <taxon>Agaricomycotina</taxon>
        <taxon>Agaricomycetes</taxon>
        <taxon>Polyporales</taxon>
        <taxon>Polyporaceae</taxon>
        <taxon>Lentinus</taxon>
    </lineage>
</organism>
<feature type="non-terminal residue" evidence="1">
    <location>
        <position position="1"/>
    </location>
</feature>
<sequence>YDGTADIDVFDKWTYEVDTWAELNGLEDHLMLKIVVQFMSGKPAQFFMRHVATYRSKWTMKRLYEALFDYCFPPDYKASVRDFVRKIQHLAVRFPDVTDVQLVHIFWHGVHQHIRLHLIEKGYDPETTKLDRLVKHAVRREK</sequence>
<proteinExistence type="predicted"/>
<keyword evidence="2" id="KW-1185">Reference proteome</keyword>
<protein>
    <submittedName>
        <fullName evidence="1">Uncharacterized protein</fullName>
    </submittedName>
</protein>
<dbReference type="AlphaFoldDB" id="A0A371D5B6"/>
<gene>
    <name evidence="1" type="ORF">OH76DRAFT_1325565</name>
</gene>
<feature type="non-terminal residue" evidence="1">
    <location>
        <position position="142"/>
    </location>
</feature>
<evidence type="ECO:0000313" key="1">
    <source>
        <dbReference type="EMBL" id="RDX47728.1"/>
    </source>
</evidence>
<name>A0A371D5B6_9APHY</name>
<evidence type="ECO:0000313" key="2">
    <source>
        <dbReference type="Proteomes" id="UP000256964"/>
    </source>
</evidence>